<gene>
    <name evidence="13" type="primary">UBR1</name>
    <name evidence="13" type="ORF">KQ657_001739</name>
</gene>
<dbReference type="InterPro" id="IPR044046">
    <property type="entry name" value="E3_ligase_UBR-like_C"/>
</dbReference>
<reference evidence="13" key="1">
    <citation type="submission" date="2021-03" db="EMBL/GenBank/DDBJ databases">
        <authorList>
            <person name="Palmer J.M."/>
        </authorList>
    </citation>
    <scope>NUCLEOTIDE SEQUENCE</scope>
    <source>
        <strain evidence="13">ARV_011</strain>
    </source>
</reference>
<dbReference type="InterPro" id="IPR003126">
    <property type="entry name" value="Znf_UBR"/>
</dbReference>
<dbReference type="GO" id="GO:0061630">
    <property type="term" value="F:ubiquitin protein ligase activity"/>
    <property type="evidence" value="ECO:0007669"/>
    <property type="project" value="UniProtKB-UniRule"/>
</dbReference>
<dbReference type="PANTHER" id="PTHR21497">
    <property type="entry name" value="UBIQUITIN LIGASE E3 ALPHA-RELATED"/>
    <property type="match status" value="1"/>
</dbReference>
<dbReference type="GeneID" id="66115113"/>
<evidence type="ECO:0000256" key="1">
    <source>
        <dbReference type="ARBA" id="ARBA00000900"/>
    </source>
</evidence>
<keyword evidence="6 10" id="KW-0833">Ubl conjugation pathway</keyword>
<dbReference type="Pfam" id="PF02207">
    <property type="entry name" value="zf-UBR"/>
    <property type="match status" value="1"/>
</dbReference>
<evidence type="ECO:0000313" key="13">
    <source>
        <dbReference type="EMBL" id="KAG7192341.1"/>
    </source>
</evidence>
<evidence type="ECO:0000256" key="5">
    <source>
        <dbReference type="ARBA" id="ARBA00022771"/>
    </source>
</evidence>
<dbReference type="InterPro" id="IPR039164">
    <property type="entry name" value="UBR1-like"/>
</dbReference>
<name>A0A9P8AH12_9ASCO</name>
<evidence type="ECO:0000256" key="6">
    <source>
        <dbReference type="ARBA" id="ARBA00022786"/>
    </source>
</evidence>
<dbReference type="OrthoDB" id="26387at2759"/>
<keyword evidence="7 10" id="KW-0862">Zinc</keyword>
<dbReference type="InterPro" id="IPR003769">
    <property type="entry name" value="ClpS_core"/>
</dbReference>
<sequence>MKSQQSVLEDSLKKFLIELPWRIGYKNFSLIHDVVFKGLYHAATLESLYLTELYPHMSLEELALLENYLFIHPDNLFEGEPFYRAKDSTTSQTRYYHEKGHACGHSFEKSEPVYQCDQCGYDNTCVLCVQCYNPDDHEGHDVRMYFSSGSNSGICDCGDVEAFKVALNCRTQISTDDDGDNNNGSAKKQIAEYEDWQLALKATIRIALDYFLDVLNGSVQKLPAMRNFVNDGHEEYGRTVSDISTLSSEKYGGGIDKNSHDLWYLVLWNDEHHDYTQATRTIRAASDRGHEKAKQLANTIDQIGYAVVNESSNYGKLVAQKAIAEPDGLVMTIVSARDFMREQICRSILEWIVEVTHHKNATFSNYAKKYLAELLLESPTPKLRSTLNTGMGIGKKLLYRNGMLYGDKFLNLTPTTAEVVDPSLNNTIKKYGSVIREDLNNLTYSRLQYFLAFQIRLSKKPRKLLNKAFIPVLISDPISKQMFCDQFVELYPLLLSTLAYSDIEEELNVTWDILIQVFTCPKSVLSIYKKNNVGVIIGPLAELIKNASSKWDFDIGHDIFINREQSMKKPQVDKPIIRAIKVGLQAIENLVDKLLDISMSKAFFEQHNLVFTLNYLLLFQEYWPLVRKWGEHVEIEVFDANVHAHYSLRVLRFVQQLVDSKTDDIELVKKAVSLIIDVLNDRNVPYLAPEIVEFKVSKEKVSFIHPIHSMLSLILEYYGIQNFISMFHKISKIYDILLRSIVLMSQIKVGFWIRNGTTVSYHAEAYVSYLKDLAYLRDVHLCQTALLVDNPAVVFLNIMERWELLDWYVNKKSYLETTYEDKFFYIAEKLVHFFYNLFANKDCFKGFSPKERQANLSKKMILYTLAGDPQSFSRLKHIMPLDDGDDLDSALLEYGDYHEPTGLTDSGKYLLKTKYLKELDPMSLYLDCTRHNDFDSISESLRKYYATKQGGIKEEKVILEPRLDFIEDSDINTRLGAFTRTKEFAKFIYKLLQLSIDNSNESYLPQLLHLIHAILIDDENINGKDHICEHYISIPICDLLLIIVESNMARTIIEKADYLVGILMKCNEVVENLVDCFGETHIVEYKKRKLEAMETNQEKRKRIAEQKKAKIMKKFAKQQQKFLSNANATSAAADTATEGVDDENETDNDHHCVFCSEPQSTGEPFGLMATISTASIFWKVPTDDNDRIRLAFEDFDNQNDIVREDQQLFGIGYNYLNGAKSYLNNQKVKGEVISICGHGLHYKCYIDHFNRSSFIVCPLCSCLHNFFIPTFVPPPRGAMILEEELNYPPIATRYNELLVDSGTLKSGKLMYNMIHGKYDSLSSRSELKDYKNFSHAFFKKATFRSYTRGNSQRDKAFNNLMNMTITLANTVRMAEITTRLEEEEGLYSFLDLIPTTTKTLLKSLIQFRAFAAEKIFDNETSEGLLFQIQDFWDGDVVDADVDDYHLDGVFNEVIVLFFQTDESWHTLKLVGYVKYLTIILTALLRRFLSFRGQYELICDHNKDMDTLDSGSRDFTSLRYLVRLILDSDYFQEAPRLAHYDDNEFWNRLYLAIERLMLPLLRQYVIFEDSLTTVYRGGSEHERLDKFSSLKSNMYSSTVRPDSIMELTKVLDLSTLSELMDKISNNYDTSFESKIFKVVLEAKLSRYEASGILTLEYPGVIRLIDIPKDYSKWINMYSETWNLLETKRDPEFYICLHCGHKMSQKELVKHSSVCVVPCVLFFPIQNTLFIDVRNSMGPLSECYAIPAPYLTKHGEVKSNSLSEKAYLNDYRYKYLSKLFLNQGLYALVSRGLFHMRGNNQVPVDLVDEFSDNWDEGSIDDDNDDDEAYVNQFLQ</sequence>
<dbReference type="Gene3D" id="2.10.110.30">
    <property type="match status" value="1"/>
</dbReference>
<comment type="catalytic activity">
    <reaction evidence="1 10">
        <text>S-ubiquitinyl-[E2 ubiquitin-conjugating enzyme]-L-cysteine + [acceptor protein]-L-lysine = [E2 ubiquitin-conjugating enzyme]-L-cysteine + N(6)-ubiquitinyl-[acceptor protein]-L-lysine.</text>
        <dbReference type="EC" id="2.3.2.27"/>
    </reaction>
</comment>
<feature type="compositionally biased region" description="Low complexity" evidence="11">
    <location>
        <begin position="1126"/>
        <end position="1137"/>
    </location>
</feature>
<dbReference type="GO" id="GO:0000151">
    <property type="term" value="C:ubiquitin ligase complex"/>
    <property type="evidence" value="ECO:0007669"/>
    <property type="project" value="TreeGrafter"/>
</dbReference>
<comment type="function">
    <text evidence="10">Ubiquitin ligase protein which is a component of the N-end rule pathway. Recognizes and binds to proteins bearing specific N-terminal residues that are destabilizing according to the N-end rule, leading to their ubiquitination and subsequent degradation.</text>
</comment>
<evidence type="ECO:0000256" key="11">
    <source>
        <dbReference type="SAM" id="MobiDB-lite"/>
    </source>
</evidence>
<evidence type="ECO:0000256" key="7">
    <source>
        <dbReference type="ARBA" id="ARBA00022833"/>
    </source>
</evidence>
<feature type="region of interest" description="Disordered" evidence="11">
    <location>
        <begin position="1126"/>
        <end position="1148"/>
    </location>
</feature>
<dbReference type="GO" id="GO:0071596">
    <property type="term" value="P:ubiquitin-dependent protein catabolic process via the N-end rule pathway"/>
    <property type="evidence" value="ECO:0007669"/>
    <property type="project" value="UniProtKB-UniRule"/>
</dbReference>
<dbReference type="RefSeq" id="XP_043047891.1">
    <property type="nucleotide sequence ID" value="XM_043192523.1"/>
</dbReference>
<dbReference type="CDD" id="cd19673">
    <property type="entry name" value="UBR-box_UBR3"/>
    <property type="match status" value="1"/>
</dbReference>
<evidence type="ECO:0000256" key="8">
    <source>
        <dbReference type="ARBA" id="ARBA00046341"/>
    </source>
</evidence>
<evidence type="ECO:0000256" key="3">
    <source>
        <dbReference type="ARBA" id="ARBA00022679"/>
    </source>
</evidence>
<feature type="zinc finger region" description="UBR-type" evidence="9">
    <location>
        <begin position="101"/>
        <end position="174"/>
    </location>
</feature>
<accession>A0A9P8AH12</accession>
<evidence type="ECO:0000259" key="12">
    <source>
        <dbReference type="PROSITE" id="PS51157"/>
    </source>
</evidence>
<dbReference type="InterPro" id="IPR055194">
    <property type="entry name" value="UBR1-like_WH"/>
</dbReference>
<proteinExistence type="inferred from homology"/>
<dbReference type="PROSITE" id="PS51157">
    <property type="entry name" value="ZF_UBR"/>
    <property type="match status" value="1"/>
</dbReference>
<keyword evidence="14" id="KW-1185">Reference proteome</keyword>
<dbReference type="EMBL" id="JAHMUF010000018">
    <property type="protein sequence ID" value="KAG7192341.1"/>
    <property type="molecule type" value="Genomic_DNA"/>
</dbReference>
<evidence type="ECO:0000256" key="4">
    <source>
        <dbReference type="ARBA" id="ARBA00022723"/>
    </source>
</evidence>
<dbReference type="InterPro" id="IPR016024">
    <property type="entry name" value="ARM-type_fold"/>
</dbReference>
<dbReference type="Pfam" id="PF22960">
    <property type="entry name" value="WHD_UBR1"/>
    <property type="match status" value="1"/>
</dbReference>
<dbReference type="Pfam" id="PF02617">
    <property type="entry name" value="ClpS"/>
    <property type="match status" value="1"/>
</dbReference>
<dbReference type="GO" id="GO:0016567">
    <property type="term" value="P:protein ubiquitination"/>
    <property type="evidence" value="ECO:0007669"/>
    <property type="project" value="UniProtKB-UniRule"/>
</dbReference>
<evidence type="ECO:0000256" key="2">
    <source>
        <dbReference type="ARBA" id="ARBA00004906"/>
    </source>
</evidence>
<keyword evidence="3 10" id="KW-0808">Transferase</keyword>
<dbReference type="Proteomes" id="UP000790833">
    <property type="component" value="Unassembled WGS sequence"/>
</dbReference>
<comment type="pathway">
    <text evidence="2 10">Protein modification; protein ubiquitination.</text>
</comment>
<dbReference type="EC" id="2.3.2.27" evidence="10"/>
<dbReference type="SUPFAM" id="SSF54736">
    <property type="entry name" value="ClpS-like"/>
    <property type="match status" value="1"/>
</dbReference>
<organism evidence="13 14">
    <name type="scientific">Scheffersomyces spartinae</name>
    <dbReference type="NCBI Taxonomy" id="45513"/>
    <lineage>
        <taxon>Eukaryota</taxon>
        <taxon>Fungi</taxon>
        <taxon>Dikarya</taxon>
        <taxon>Ascomycota</taxon>
        <taxon>Saccharomycotina</taxon>
        <taxon>Pichiomycetes</taxon>
        <taxon>Debaryomycetaceae</taxon>
        <taxon>Scheffersomyces</taxon>
    </lineage>
</organism>
<dbReference type="FunFam" id="2.10.110.30:FF:000002">
    <property type="entry name" value="Putative e3 ubiquitin-protein ligase ubr3"/>
    <property type="match status" value="1"/>
</dbReference>
<dbReference type="SUPFAM" id="SSF48371">
    <property type="entry name" value="ARM repeat"/>
    <property type="match status" value="1"/>
</dbReference>
<protein>
    <recommendedName>
        <fullName evidence="10">E3 ubiquitin-protein ligase</fullName>
        <ecNumber evidence="10">2.3.2.27</ecNumber>
    </recommendedName>
</protein>
<dbReference type="SMART" id="SM00396">
    <property type="entry name" value="ZnF_UBR1"/>
    <property type="match status" value="1"/>
</dbReference>
<comment type="caution">
    <text evidence="13">The sequence shown here is derived from an EMBL/GenBank/DDBJ whole genome shotgun (WGS) entry which is preliminary data.</text>
</comment>
<dbReference type="GO" id="GO:0005737">
    <property type="term" value="C:cytoplasm"/>
    <property type="evidence" value="ECO:0007669"/>
    <property type="project" value="TreeGrafter"/>
</dbReference>
<keyword evidence="4 10" id="KW-0479">Metal-binding</keyword>
<dbReference type="Gene3D" id="3.30.1390.10">
    <property type="match status" value="1"/>
</dbReference>
<keyword evidence="5 10" id="KW-0863">Zinc-finger</keyword>
<dbReference type="Pfam" id="PF18995">
    <property type="entry name" value="PRT6_C"/>
    <property type="match status" value="1"/>
</dbReference>
<dbReference type="InterPro" id="IPR014719">
    <property type="entry name" value="Ribosomal_bL12_C/ClpS-like"/>
</dbReference>
<feature type="domain" description="UBR-type" evidence="12">
    <location>
        <begin position="101"/>
        <end position="174"/>
    </location>
</feature>
<dbReference type="GO" id="GO:0008270">
    <property type="term" value="F:zinc ion binding"/>
    <property type="evidence" value="ECO:0007669"/>
    <property type="project" value="UniProtKB-UniRule"/>
</dbReference>
<evidence type="ECO:0000256" key="10">
    <source>
        <dbReference type="RuleBase" id="RU366018"/>
    </source>
</evidence>
<evidence type="ECO:0000256" key="9">
    <source>
        <dbReference type="PROSITE-ProRule" id="PRU00508"/>
    </source>
</evidence>
<evidence type="ECO:0000313" key="14">
    <source>
        <dbReference type="Proteomes" id="UP000790833"/>
    </source>
</evidence>
<comment type="similarity">
    <text evidence="8 10">Belongs to the E3 ubiquitin-protein ligase UBR1-like family.</text>
</comment>
<dbReference type="PANTHER" id="PTHR21497:SF26">
    <property type="entry name" value="E3 UBIQUITIN-PROTEIN LIGASE UBR1"/>
    <property type="match status" value="1"/>
</dbReference>